<comment type="caution">
    <text evidence="2">The sequence shown here is derived from an EMBL/GenBank/DDBJ whole genome shotgun (WGS) entry which is preliminary data.</text>
</comment>
<feature type="transmembrane region" description="Helical" evidence="1">
    <location>
        <begin position="260"/>
        <end position="280"/>
    </location>
</feature>
<keyword evidence="1" id="KW-1133">Transmembrane helix</keyword>
<feature type="transmembrane region" description="Helical" evidence="1">
    <location>
        <begin position="138"/>
        <end position="154"/>
    </location>
</feature>
<protein>
    <submittedName>
        <fullName evidence="2">Transmembrane protein</fullName>
    </submittedName>
</protein>
<accession>A0A0W0RRP1</accession>
<feature type="transmembrane region" description="Helical" evidence="1">
    <location>
        <begin position="316"/>
        <end position="348"/>
    </location>
</feature>
<feature type="transmembrane region" description="Helical" evidence="1">
    <location>
        <begin position="161"/>
        <end position="178"/>
    </location>
</feature>
<evidence type="ECO:0000256" key="1">
    <source>
        <dbReference type="SAM" id="Phobius"/>
    </source>
</evidence>
<feature type="transmembrane region" description="Helical" evidence="1">
    <location>
        <begin position="286"/>
        <end position="304"/>
    </location>
</feature>
<evidence type="ECO:0000313" key="3">
    <source>
        <dbReference type="Proteomes" id="UP000054695"/>
    </source>
</evidence>
<gene>
    <name evidence="2" type="ORF">Lboz_2359</name>
</gene>
<evidence type="ECO:0000313" key="2">
    <source>
        <dbReference type="EMBL" id="KTC73713.1"/>
    </source>
</evidence>
<dbReference type="Proteomes" id="UP000054695">
    <property type="component" value="Unassembled WGS sequence"/>
</dbReference>
<keyword evidence="3" id="KW-1185">Reference proteome</keyword>
<feature type="transmembrane region" description="Helical" evidence="1">
    <location>
        <begin position="207"/>
        <end position="226"/>
    </location>
</feature>
<proteinExistence type="predicted"/>
<dbReference type="OrthoDB" id="176190at2"/>
<feature type="transmembrane region" description="Helical" evidence="1">
    <location>
        <begin position="21"/>
        <end position="39"/>
    </location>
</feature>
<reference evidence="2 3" key="1">
    <citation type="submission" date="2015-11" db="EMBL/GenBank/DDBJ databases">
        <title>Genomic analysis of 38 Legionella species identifies large and diverse effector repertoires.</title>
        <authorList>
            <person name="Burstein D."/>
            <person name="Amaro F."/>
            <person name="Zusman T."/>
            <person name="Lifshitz Z."/>
            <person name="Cohen O."/>
            <person name="Gilbert J.A."/>
            <person name="Pupko T."/>
            <person name="Shuman H.A."/>
            <person name="Segal G."/>
        </authorList>
    </citation>
    <scope>NUCLEOTIDE SEQUENCE [LARGE SCALE GENOMIC DNA]</scope>
    <source>
        <strain evidence="2 3">WIGA</strain>
    </source>
</reference>
<feature type="transmembrane region" description="Helical" evidence="1">
    <location>
        <begin position="116"/>
        <end position="132"/>
    </location>
</feature>
<name>A0A0W0RRP1_LEGBO</name>
<dbReference type="RefSeq" id="WP_058459954.1">
    <property type="nucleotide sequence ID" value="NZ_CAAAIY010000021.1"/>
</dbReference>
<organism evidence="2 3">
    <name type="scientific">Legionella bozemanae</name>
    <name type="common">Fluoribacter bozemanae</name>
    <dbReference type="NCBI Taxonomy" id="447"/>
    <lineage>
        <taxon>Bacteria</taxon>
        <taxon>Pseudomonadati</taxon>
        <taxon>Pseudomonadota</taxon>
        <taxon>Gammaproteobacteria</taxon>
        <taxon>Legionellales</taxon>
        <taxon>Legionellaceae</taxon>
        <taxon>Legionella</taxon>
    </lineage>
</organism>
<feature type="transmembrane region" description="Helical" evidence="1">
    <location>
        <begin position="184"/>
        <end position="202"/>
    </location>
</feature>
<dbReference type="PATRIC" id="fig|447.4.peg.2499"/>
<sequence length="632" mass="72407">MSTLRNTQGILIEKANKLFDVLSKLILLLMIICAFVPLSPKMPAPGIDPSWALGLNQAVAQGLAFGKEIIFTLGPYASLYTKTYHPATDLLMITGCLYLALSYWIYFLFLIKPSRWYWTLIYCVPFLGMMYARDSLFFSYPLLAGLLSFKILFLKNKIKSHHLLVFTFFLFAPFGLMALIKGSMLIICLLMLIVCFIFFLAYNKKELALICLAAPSVSIIIFWLTVGQPLSSLPQYLTSSLFIASGFTEAMSSDGNMKEVFFYLLTCLLIFLAISWQKQIPPGKKIFLLSVYFVFLFVSFKTGFTRHAGHAFIPGTSILLAALFLLFIFNSWVSYLLIFVSLSSWYYINSQYTHISIYDNFISTYSTASHGLKSRIQDPSWLEKNFTFTMNFLREQAGFPILQGTTDIYSYDQTYLISSQNIWSPRPIFQSYSVFNQDLAEDNKKHLQGKHRPDNIIFKIEPIDQRIPSLEDGASWPLLLTNYQPDHSTNDFLFLHKKENPRQTNLTLSKRESHVLGEQVDIPEKQLLFAKIELKPTVLGTLATILFKPQQLQITLKLNNGATKQYRLVANMAKSTFLLSPLIEDTLEFSLLYKKNNELNAKKVKSMVIATSQRNNWHWNNTYTIDFKHIAD</sequence>
<dbReference type="AlphaFoldDB" id="A0A0W0RRP1"/>
<feature type="transmembrane region" description="Helical" evidence="1">
    <location>
        <begin position="90"/>
        <end position="109"/>
    </location>
</feature>
<keyword evidence="1 2" id="KW-0812">Transmembrane</keyword>
<keyword evidence="1" id="KW-0472">Membrane</keyword>
<dbReference type="EMBL" id="LNXU01000019">
    <property type="protein sequence ID" value="KTC73713.1"/>
    <property type="molecule type" value="Genomic_DNA"/>
</dbReference>
<dbReference type="STRING" id="447.Lboz_2359"/>